<proteinExistence type="inferred from homology"/>
<evidence type="ECO:0000256" key="2">
    <source>
        <dbReference type="ARBA" id="ARBA00007316"/>
    </source>
</evidence>
<feature type="domain" description="Polysaccharide chain length determinant N-terminal" evidence="19">
    <location>
        <begin position="44"/>
        <end position="137"/>
    </location>
</feature>
<dbReference type="InterPro" id="IPR005702">
    <property type="entry name" value="Wzc-like_C"/>
</dbReference>
<evidence type="ECO:0000256" key="8">
    <source>
        <dbReference type="ARBA" id="ARBA00022692"/>
    </source>
</evidence>
<dbReference type="SUPFAM" id="SSF52540">
    <property type="entry name" value="P-loop containing nucleoside triphosphate hydrolases"/>
    <property type="match status" value="1"/>
</dbReference>
<evidence type="ECO:0000256" key="5">
    <source>
        <dbReference type="ARBA" id="ARBA00022475"/>
    </source>
</evidence>
<comment type="catalytic activity">
    <reaction evidence="15">
        <text>L-tyrosyl-[protein] + ATP = O-phospho-L-tyrosyl-[protein] + ADP + H(+)</text>
        <dbReference type="Rhea" id="RHEA:10596"/>
        <dbReference type="Rhea" id="RHEA-COMP:10136"/>
        <dbReference type="Rhea" id="RHEA-COMP:20101"/>
        <dbReference type="ChEBI" id="CHEBI:15378"/>
        <dbReference type="ChEBI" id="CHEBI:30616"/>
        <dbReference type="ChEBI" id="CHEBI:46858"/>
        <dbReference type="ChEBI" id="CHEBI:61978"/>
        <dbReference type="ChEBI" id="CHEBI:456216"/>
        <dbReference type="EC" id="2.7.10.2"/>
    </reaction>
</comment>
<dbReference type="RefSeq" id="WP_310316438.1">
    <property type="nucleotide sequence ID" value="NZ_JAVDWU010000005.1"/>
</dbReference>
<dbReference type="InterPro" id="IPR050445">
    <property type="entry name" value="Bact_polysacc_biosynth/exp"/>
</dbReference>
<evidence type="ECO:0000256" key="10">
    <source>
        <dbReference type="ARBA" id="ARBA00022777"/>
    </source>
</evidence>
<evidence type="ECO:0000256" key="7">
    <source>
        <dbReference type="ARBA" id="ARBA00022679"/>
    </source>
</evidence>
<keyword evidence="13 18" id="KW-0472">Membrane</keyword>
<dbReference type="Pfam" id="PF13807">
    <property type="entry name" value="GNVR"/>
    <property type="match status" value="1"/>
</dbReference>
<keyword evidence="16" id="KW-0175">Coiled coil</keyword>
<keyword evidence="6" id="KW-0997">Cell inner membrane</keyword>
<dbReference type="CDD" id="cd05387">
    <property type="entry name" value="BY-kinase"/>
    <property type="match status" value="1"/>
</dbReference>
<accession>A0ABU1WNJ7</accession>
<evidence type="ECO:0000256" key="9">
    <source>
        <dbReference type="ARBA" id="ARBA00022741"/>
    </source>
</evidence>
<evidence type="ECO:0000256" key="13">
    <source>
        <dbReference type="ARBA" id="ARBA00023136"/>
    </source>
</evidence>
<feature type="region of interest" description="Disordered" evidence="17">
    <location>
        <begin position="791"/>
        <end position="816"/>
    </location>
</feature>
<dbReference type="EMBL" id="JAVDWU010000005">
    <property type="protein sequence ID" value="MDR7150622.1"/>
    <property type="molecule type" value="Genomic_DNA"/>
</dbReference>
<gene>
    <name evidence="22" type="ORF">J2W49_002585</name>
</gene>
<evidence type="ECO:0000256" key="15">
    <source>
        <dbReference type="ARBA" id="ARBA00051245"/>
    </source>
</evidence>
<evidence type="ECO:0000256" key="1">
    <source>
        <dbReference type="ARBA" id="ARBA00004429"/>
    </source>
</evidence>
<evidence type="ECO:0000256" key="18">
    <source>
        <dbReference type="SAM" id="Phobius"/>
    </source>
</evidence>
<evidence type="ECO:0000259" key="21">
    <source>
        <dbReference type="Pfam" id="PF13807"/>
    </source>
</evidence>
<comment type="subcellular location">
    <subcellularLocation>
        <location evidence="1">Cell inner membrane</location>
        <topology evidence="1">Multi-pass membrane protein</topology>
    </subcellularLocation>
</comment>
<evidence type="ECO:0000256" key="4">
    <source>
        <dbReference type="ARBA" id="ARBA00011903"/>
    </source>
</evidence>
<dbReference type="PANTHER" id="PTHR32309:SF13">
    <property type="entry name" value="FERRIC ENTEROBACTIN TRANSPORT PROTEIN FEPE"/>
    <property type="match status" value="1"/>
</dbReference>
<feature type="domain" description="Tyrosine-protein kinase G-rich" evidence="21">
    <location>
        <begin position="441"/>
        <end position="513"/>
    </location>
</feature>
<dbReference type="InterPro" id="IPR003856">
    <property type="entry name" value="LPS_length_determ_N"/>
</dbReference>
<dbReference type="Gene3D" id="3.40.50.300">
    <property type="entry name" value="P-loop containing nucleotide triphosphate hydrolases"/>
    <property type="match status" value="1"/>
</dbReference>
<evidence type="ECO:0000259" key="19">
    <source>
        <dbReference type="Pfam" id="PF02706"/>
    </source>
</evidence>
<comment type="similarity">
    <text evidence="2">Belongs to the CpsD/CapB family.</text>
</comment>
<evidence type="ECO:0000256" key="6">
    <source>
        <dbReference type="ARBA" id="ARBA00022519"/>
    </source>
</evidence>
<protein>
    <recommendedName>
        <fullName evidence="4">non-specific protein-tyrosine kinase</fullName>
        <ecNumber evidence="4">2.7.10.2</ecNumber>
    </recommendedName>
</protein>
<dbReference type="EC" id="2.7.10.2" evidence="4"/>
<evidence type="ECO:0000256" key="11">
    <source>
        <dbReference type="ARBA" id="ARBA00022840"/>
    </source>
</evidence>
<comment type="similarity">
    <text evidence="3">Belongs to the etk/wzc family.</text>
</comment>
<feature type="coiled-coil region" evidence="16">
    <location>
        <begin position="266"/>
        <end position="293"/>
    </location>
</feature>
<dbReference type="Pfam" id="PF13614">
    <property type="entry name" value="AAA_31"/>
    <property type="match status" value="1"/>
</dbReference>
<keyword evidence="9" id="KW-0547">Nucleotide-binding</keyword>
<evidence type="ECO:0000256" key="12">
    <source>
        <dbReference type="ARBA" id="ARBA00022989"/>
    </source>
</evidence>
<dbReference type="InterPro" id="IPR027417">
    <property type="entry name" value="P-loop_NTPase"/>
</dbReference>
<organism evidence="22 23">
    <name type="scientific">Hydrogenophaga palleronii</name>
    <dbReference type="NCBI Taxonomy" id="65655"/>
    <lineage>
        <taxon>Bacteria</taxon>
        <taxon>Pseudomonadati</taxon>
        <taxon>Pseudomonadota</taxon>
        <taxon>Betaproteobacteria</taxon>
        <taxon>Burkholderiales</taxon>
        <taxon>Comamonadaceae</taxon>
        <taxon>Hydrogenophaga</taxon>
    </lineage>
</organism>
<comment type="caution">
    <text evidence="22">The sequence shown here is derived from an EMBL/GenBank/DDBJ whole genome shotgun (WGS) entry which is preliminary data.</text>
</comment>
<keyword evidence="10" id="KW-0418">Kinase</keyword>
<dbReference type="Proteomes" id="UP001265700">
    <property type="component" value="Unassembled WGS sequence"/>
</dbReference>
<evidence type="ECO:0000313" key="23">
    <source>
        <dbReference type="Proteomes" id="UP001265700"/>
    </source>
</evidence>
<keyword evidence="7" id="KW-0808">Transferase</keyword>
<keyword evidence="11" id="KW-0067">ATP-binding</keyword>
<evidence type="ECO:0000256" key="14">
    <source>
        <dbReference type="ARBA" id="ARBA00023137"/>
    </source>
</evidence>
<keyword evidence="23" id="KW-1185">Reference proteome</keyword>
<evidence type="ECO:0000256" key="17">
    <source>
        <dbReference type="SAM" id="MobiDB-lite"/>
    </source>
</evidence>
<dbReference type="InterPro" id="IPR032807">
    <property type="entry name" value="GNVR"/>
</dbReference>
<evidence type="ECO:0000313" key="22">
    <source>
        <dbReference type="EMBL" id="MDR7150622.1"/>
    </source>
</evidence>
<evidence type="ECO:0000256" key="3">
    <source>
        <dbReference type="ARBA" id="ARBA00008883"/>
    </source>
</evidence>
<keyword evidence="5" id="KW-1003">Cell membrane</keyword>
<evidence type="ECO:0000256" key="16">
    <source>
        <dbReference type="SAM" id="Coils"/>
    </source>
</evidence>
<keyword evidence="12 18" id="KW-1133">Transmembrane helix</keyword>
<dbReference type="PANTHER" id="PTHR32309">
    <property type="entry name" value="TYROSINE-PROTEIN KINASE"/>
    <property type="match status" value="1"/>
</dbReference>
<dbReference type="Pfam" id="PF02706">
    <property type="entry name" value="Wzz"/>
    <property type="match status" value="1"/>
</dbReference>
<dbReference type="NCBIfam" id="TIGR01007">
    <property type="entry name" value="eps_fam"/>
    <property type="match status" value="1"/>
</dbReference>
<keyword evidence="14" id="KW-0829">Tyrosine-protein kinase</keyword>
<reference evidence="22 23" key="1">
    <citation type="submission" date="2023-07" db="EMBL/GenBank/DDBJ databases">
        <title>Sorghum-associated microbial communities from plants grown in Nebraska, USA.</title>
        <authorList>
            <person name="Schachtman D."/>
        </authorList>
    </citation>
    <scope>NUCLEOTIDE SEQUENCE [LARGE SCALE GENOMIC DNA]</scope>
    <source>
        <strain evidence="22 23">4249</strain>
    </source>
</reference>
<evidence type="ECO:0000259" key="20">
    <source>
        <dbReference type="Pfam" id="PF13614"/>
    </source>
</evidence>
<keyword evidence="8 18" id="KW-0812">Transmembrane</keyword>
<name>A0ABU1WNJ7_9BURK</name>
<feature type="domain" description="AAA" evidence="20">
    <location>
        <begin position="593"/>
        <end position="712"/>
    </location>
</feature>
<feature type="transmembrane region" description="Helical" evidence="18">
    <location>
        <begin position="59"/>
        <end position="77"/>
    </location>
</feature>
<sequence>MSSNDTHPYPAVPGPRGALALRRDRAPSPQMLPRGETVALADERIDLKTIWRALVKHKWTIVVITTLCTVAAVVYTMRTTPQYYSSALLQIDRTAQKVVGFNTEVEVDEAPLTEQLRFSTQIALIKSRSLAERVIDEMGLYQPATPVDASAAASAASPDEPGTSVAVDWTGIAPVDQALTKTLQWWGNARARLTTPAAETGAISRTDALARFEQGLRVEPVRNSRLVRVGVLNPDPEQAARIANATAKAFIASNIERKVGSSLYARQYLEEQIRQTKAKLEESERVINDYAKKNEILNLGEKGSAATQTFVDFSAALAKAEQDRIRAETLYNQVKLDPESAPQAVSNEAIRSYKVQRAQLEAEYARDLAVYKPDYPTMVQARAQIADLEGHIKKEIGNILNSVRGQYISAKNAEEQLKARVASTRSEVLTVQDRSVDMNLLSRELDSNRQVYDSLLQRLKEVSVTAGITTNNVSIVDEAKVPLFPAKPNTKVNIGLGVMLGLFLGMLAALVREQMDDSVKNANEIESRYRLPLLGLIPYTSQMGVRNNAVAMLAHRDPRSIFAEAYRSIRTALQFSTAGGAPQRFMVTSCGKGEGKTTTALALAINFAQLGQKVLLIDADMRKGGLHQMLQVSNERGLSNLLRSDRSSDGLIQETSIPNLSVITAGPVPPDPVELLMGSKLSLLLEKAQDMGYTQIVIDGPPLLGLADAIVLGNQIENIVFAVKAGGTRKDTIHDALRRLRNAGLVPMGIVLTHARKEHAGTYSYAAYYGGYGYGYGDAYAPRADRPYPAPGMHPVPLTDGPRIEPTLGPSSAASA</sequence>
<dbReference type="InterPro" id="IPR025669">
    <property type="entry name" value="AAA_dom"/>
</dbReference>